<organism evidence="1 2">
    <name type="scientific">Escherichia coli</name>
    <dbReference type="NCBI Taxonomy" id="562"/>
    <lineage>
        <taxon>Bacteria</taxon>
        <taxon>Pseudomonadati</taxon>
        <taxon>Pseudomonadota</taxon>
        <taxon>Gammaproteobacteria</taxon>
        <taxon>Enterobacterales</taxon>
        <taxon>Enterobacteriaceae</taxon>
        <taxon>Escherichia</taxon>
    </lineage>
</organism>
<evidence type="ECO:0000313" key="1">
    <source>
        <dbReference type="EMBL" id="RIB38670.1"/>
    </source>
</evidence>
<dbReference type="EMBL" id="QXHA01001723">
    <property type="protein sequence ID" value="RIB38670.1"/>
    <property type="molecule type" value="Genomic_DNA"/>
</dbReference>
<sequence length="68" mass="7711">MLPSETMIWQPEFTDKTLSRKPGAVQFVTGRVTTTSMGGSDSDRHCTVECCYRLGRQPCQETMSRSRH</sequence>
<proteinExistence type="predicted"/>
<protein>
    <submittedName>
        <fullName evidence="1">Uncharacterized protein</fullName>
    </submittedName>
</protein>
<evidence type="ECO:0000313" key="2">
    <source>
        <dbReference type="Proteomes" id="UP000284508"/>
    </source>
</evidence>
<gene>
    <name evidence="1" type="ORF">D3C88_27970</name>
</gene>
<reference evidence="1 2" key="1">
    <citation type="journal article" date="2018" name="BMC Microbiol.">
        <title>Genome sequencing of strains of the most prevalent clonal group of O1:K1:H7 Escherichia coli that causes neonatal meningitis in France.</title>
        <authorList>
            <person name="Geslain G."/>
            <person name="Birgy A."/>
            <person name="Adiba S."/>
            <person name="Magnan M."/>
            <person name="Courroux C."/>
            <person name="Levy C."/>
            <person name="Cohen R."/>
            <person name="Bidet P."/>
            <person name="Bonacorsi S."/>
        </authorList>
    </citation>
    <scope>NUCLEOTIDE SEQUENCE [LARGE SCALE GENOMIC DNA]</scope>
    <source>
        <strain evidence="1 2">S308</strain>
    </source>
</reference>
<accession>A0A1J8DXS6</accession>
<name>A0A1J8DXS6_ECOLX</name>
<comment type="caution">
    <text evidence="1">The sequence shown here is derived from an EMBL/GenBank/DDBJ whole genome shotgun (WGS) entry which is preliminary data.</text>
</comment>
<dbReference type="AlphaFoldDB" id="A0A1J8DXS6"/>
<dbReference type="Proteomes" id="UP000284508">
    <property type="component" value="Unassembled WGS sequence"/>
</dbReference>